<proteinExistence type="predicted"/>
<organism evidence="1">
    <name type="scientific">Candidatus Kentrum sp. MB</name>
    <dbReference type="NCBI Taxonomy" id="2138164"/>
    <lineage>
        <taxon>Bacteria</taxon>
        <taxon>Pseudomonadati</taxon>
        <taxon>Pseudomonadota</taxon>
        <taxon>Gammaproteobacteria</taxon>
        <taxon>Candidatus Kentrum</taxon>
    </lineage>
</organism>
<accession>A0A450XAB0</accession>
<dbReference type="AlphaFoldDB" id="A0A450XAB0"/>
<name>A0A450XAB0_9GAMM</name>
<gene>
    <name evidence="1" type="ORF">BECKMB1821G_GA0114241_101949</name>
</gene>
<reference evidence="1" key="1">
    <citation type="submission" date="2019-02" db="EMBL/GenBank/DDBJ databases">
        <authorList>
            <person name="Gruber-Vodicka R. H."/>
            <person name="Seah K. B. B."/>
        </authorList>
    </citation>
    <scope>NUCLEOTIDE SEQUENCE</scope>
    <source>
        <strain evidence="1">BECK_BZ197</strain>
    </source>
</reference>
<sequence>MAMVNGLAKVVQVPLLLLTVALKYQIIRRNKSGFDKDLLQQDLPPPYFLPARLQTLFRLQFGIPGFGASRRRDINTNVARNAINQSPRFLPVLFPHNSLMQYSVACSTSSRYKSFLSLVPARAITSAGRQGLPGTRRIARIRPGRALLWPRPTASASRIIHTTQRLLRNGSSHHLYPCRY</sequence>
<evidence type="ECO:0000313" key="1">
    <source>
        <dbReference type="EMBL" id="VFK26274.1"/>
    </source>
</evidence>
<dbReference type="EMBL" id="CAADFO010000019">
    <property type="protein sequence ID" value="VFK26274.1"/>
    <property type="molecule type" value="Genomic_DNA"/>
</dbReference>
<protein>
    <submittedName>
        <fullName evidence="1">Uncharacterized protein</fullName>
    </submittedName>
</protein>